<dbReference type="Gene3D" id="3.40.50.300">
    <property type="entry name" value="P-loop containing nucleotide triphosphate hydrolases"/>
    <property type="match status" value="1"/>
</dbReference>
<dbReference type="InterPro" id="IPR052156">
    <property type="entry name" value="BCAA_Transport_ATP-bd_LivF"/>
</dbReference>
<evidence type="ECO:0000256" key="3">
    <source>
        <dbReference type="ARBA" id="ARBA00022741"/>
    </source>
</evidence>
<sequence>MSFLSATNMTGGYGAGPDILHDLELSVDKGEIAVIVGPNGAGKSTGMKAVFGMLNLREGAVKLDGTDITGLSPQERVHKGMGFVPQVRNIFPTMSVRENLEMGAFIRDDDFEPTIEQVYELFPAVYEKRNQNAGELSGGQRQQVAVGRALMTQPKLLMLDEPTAGVSPIVMDELFDRIIEVAKTGISILMVEQNARQALEIADKGYVLVQGRNAYTDTGEALLADPEVRRTFLGG</sequence>
<evidence type="ECO:0000256" key="4">
    <source>
        <dbReference type="ARBA" id="ARBA00022840"/>
    </source>
</evidence>
<gene>
    <name evidence="7" type="primary">livF_4</name>
    <name evidence="7" type="ORF">TA5114_02090</name>
</gene>
<dbReference type="GO" id="GO:0015658">
    <property type="term" value="F:branched-chain amino acid transmembrane transporter activity"/>
    <property type="evidence" value="ECO:0007669"/>
    <property type="project" value="TreeGrafter"/>
</dbReference>
<dbReference type="RefSeq" id="WP_058315194.1">
    <property type="nucleotide sequence ID" value="NZ_CYTO01000009.1"/>
</dbReference>
<keyword evidence="8" id="KW-1185">Reference proteome</keyword>
<name>A0A0P1IS50_9RHOB</name>
<comment type="similarity">
    <text evidence="1">Belongs to the ABC transporter superfamily.</text>
</comment>
<keyword evidence="5" id="KW-0029">Amino-acid transport</keyword>
<evidence type="ECO:0000313" key="8">
    <source>
        <dbReference type="Proteomes" id="UP000051184"/>
    </source>
</evidence>
<evidence type="ECO:0000256" key="2">
    <source>
        <dbReference type="ARBA" id="ARBA00022448"/>
    </source>
</evidence>
<reference evidence="8" key="1">
    <citation type="submission" date="2015-09" db="EMBL/GenBank/DDBJ databases">
        <authorList>
            <person name="Rodrigo-Torres Lidia"/>
            <person name="Arahal R.David."/>
        </authorList>
    </citation>
    <scope>NUCLEOTIDE SEQUENCE [LARGE SCALE GENOMIC DNA]</scope>
    <source>
        <strain evidence="8">CECT 5114</strain>
    </source>
</reference>
<accession>A0A0P1IS50</accession>
<evidence type="ECO:0000313" key="7">
    <source>
        <dbReference type="EMBL" id="CUK26281.1"/>
    </source>
</evidence>
<dbReference type="InterPro" id="IPR003593">
    <property type="entry name" value="AAA+_ATPase"/>
</dbReference>
<dbReference type="STRING" id="1715691.TA5113_00918"/>
<dbReference type="AlphaFoldDB" id="A0A0P1IS50"/>
<dbReference type="Pfam" id="PF00005">
    <property type="entry name" value="ABC_tran"/>
    <property type="match status" value="1"/>
</dbReference>
<evidence type="ECO:0000256" key="1">
    <source>
        <dbReference type="ARBA" id="ARBA00005417"/>
    </source>
</evidence>
<dbReference type="Proteomes" id="UP000051184">
    <property type="component" value="Unassembled WGS sequence"/>
</dbReference>
<dbReference type="OrthoDB" id="9806149at2"/>
<dbReference type="PANTHER" id="PTHR43820">
    <property type="entry name" value="HIGH-AFFINITY BRANCHED-CHAIN AMINO ACID TRANSPORT ATP-BINDING PROTEIN LIVF"/>
    <property type="match status" value="1"/>
</dbReference>
<keyword evidence="2" id="KW-0813">Transport</keyword>
<evidence type="ECO:0000259" key="6">
    <source>
        <dbReference type="PROSITE" id="PS50893"/>
    </source>
</evidence>
<keyword evidence="3" id="KW-0547">Nucleotide-binding</keyword>
<dbReference type="GO" id="GO:0015807">
    <property type="term" value="P:L-amino acid transport"/>
    <property type="evidence" value="ECO:0007669"/>
    <property type="project" value="TreeGrafter"/>
</dbReference>
<dbReference type="PROSITE" id="PS50893">
    <property type="entry name" value="ABC_TRANSPORTER_2"/>
    <property type="match status" value="1"/>
</dbReference>
<dbReference type="GO" id="GO:0005524">
    <property type="term" value="F:ATP binding"/>
    <property type="evidence" value="ECO:0007669"/>
    <property type="project" value="UniProtKB-KW"/>
</dbReference>
<proteinExistence type="inferred from homology"/>
<keyword evidence="4" id="KW-0067">ATP-binding</keyword>
<dbReference type="InterPro" id="IPR027417">
    <property type="entry name" value="P-loop_NTPase"/>
</dbReference>
<dbReference type="InterPro" id="IPR003439">
    <property type="entry name" value="ABC_transporter-like_ATP-bd"/>
</dbReference>
<dbReference type="SMART" id="SM00382">
    <property type="entry name" value="AAA"/>
    <property type="match status" value="1"/>
</dbReference>
<evidence type="ECO:0000256" key="5">
    <source>
        <dbReference type="ARBA" id="ARBA00022970"/>
    </source>
</evidence>
<dbReference type="CDD" id="cd03224">
    <property type="entry name" value="ABC_TM1139_LivF_branched"/>
    <property type="match status" value="1"/>
</dbReference>
<dbReference type="PANTHER" id="PTHR43820:SF4">
    <property type="entry name" value="HIGH-AFFINITY BRANCHED-CHAIN AMINO ACID TRANSPORT ATP-BINDING PROTEIN LIVF"/>
    <property type="match status" value="1"/>
</dbReference>
<dbReference type="EMBL" id="CYUE01000020">
    <property type="protein sequence ID" value="CUK26281.1"/>
    <property type="molecule type" value="Genomic_DNA"/>
</dbReference>
<feature type="domain" description="ABC transporter" evidence="6">
    <location>
        <begin position="4"/>
        <end position="235"/>
    </location>
</feature>
<dbReference type="SUPFAM" id="SSF52540">
    <property type="entry name" value="P-loop containing nucleoside triphosphate hydrolases"/>
    <property type="match status" value="1"/>
</dbReference>
<organism evidence="7 8">
    <name type="scientific">Cognatishimia activa</name>
    <dbReference type="NCBI Taxonomy" id="1715691"/>
    <lineage>
        <taxon>Bacteria</taxon>
        <taxon>Pseudomonadati</taxon>
        <taxon>Pseudomonadota</taxon>
        <taxon>Alphaproteobacteria</taxon>
        <taxon>Rhodobacterales</taxon>
        <taxon>Paracoccaceae</taxon>
        <taxon>Cognatishimia</taxon>
    </lineage>
</organism>
<dbReference type="GO" id="GO:0016887">
    <property type="term" value="F:ATP hydrolysis activity"/>
    <property type="evidence" value="ECO:0007669"/>
    <property type="project" value="InterPro"/>
</dbReference>
<protein>
    <submittedName>
        <fullName evidence="7">LIV-I protein F</fullName>
    </submittedName>
</protein>